<name>A0A0S4M043_9BURK</name>
<sequence>MEQEVINSGRGVVCIRFSSISPRVTNRYRLRVGYCCNQERCRFLPRCVGVSFFYKYFYFMVAFFLLGMVSKFYGESDDIDYSLLSVLHMACPMLSILLLGAVAGFSFPAEEVIVRVLSRLLDDS</sequence>
<feature type="transmembrane region" description="Helical" evidence="1">
    <location>
        <begin position="56"/>
        <end position="74"/>
    </location>
</feature>
<accession>A0A0S4M043</accession>
<dbReference type="Proteomes" id="UP000198651">
    <property type="component" value="Chromosome I"/>
</dbReference>
<feature type="transmembrane region" description="Helical" evidence="1">
    <location>
        <begin position="86"/>
        <end position="109"/>
    </location>
</feature>
<evidence type="ECO:0000313" key="2">
    <source>
        <dbReference type="EMBL" id="CUT17193.1"/>
    </source>
</evidence>
<keyword evidence="1" id="KW-1133">Transmembrane helix</keyword>
<keyword evidence="1" id="KW-0812">Transmembrane</keyword>
<organism evidence="2 3">
    <name type="scientific">Candidatus Ichthyocystis hellenicum</name>
    <dbReference type="NCBI Taxonomy" id="1561003"/>
    <lineage>
        <taxon>Bacteria</taxon>
        <taxon>Pseudomonadati</taxon>
        <taxon>Pseudomonadota</taxon>
        <taxon>Betaproteobacteria</taxon>
        <taxon>Burkholderiales</taxon>
        <taxon>Candidatus Ichthyocystis</taxon>
    </lineage>
</organism>
<evidence type="ECO:0000256" key="1">
    <source>
        <dbReference type="SAM" id="Phobius"/>
    </source>
</evidence>
<dbReference type="AlphaFoldDB" id="A0A0S4M043"/>
<dbReference type="RefSeq" id="WP_092486655.1">
    <property type="nucleotide sequence ID" value="NZ_FLSL01000092.1"/>
</dbReference>
<gene>
    <name evidence="2" type="ORF">Ark11_0339</name>
</gene>
<dbReference type="OrthoDB" id="9862500at2"/>
<evidence type="ECO:0000313" key="3">
    <source>
        <dbReference type="Proteomes" id="UP000198651"/>
    </source>
</evidence>
<keyword evidence="3" id="KW-1185">Reference proteome</keyword>
<dbReference type="EMBL" id="LN906597">
    <property type="protein sequence ID" value="CUT17193.1"/>
    <property type="molecule type" value="Genomic_DNA"/>
</dbReference>
<protein>
    <submittedName>
        <fullName evidence="2">Putative membrane protein</fullName>
    </submittedName>
</protein>
<reference evidence="3" key="1">
    <citation type="submission" date="2015-11" db="EMBL/GenBank/DDBJ databases">
        <authorList>
            <person name="Seth-Smith H.M.B."/>
        </authorList>
    </citation>
    <scope>NUCLEOTIDE SEQUENCE [LARGE SCALE GENOMIC DNA]</scope>
    <source>
        <strain evidence="3">2013Ark11</strain>
    </source>
</reference>
<keyword evidence="1" id="KW-0472">Membrane</keyword>
<proteinExistence type="predicted"/>